<dbReference type="AlphaFoldDB" id="A0A2U3QEP1"/>
<organism evidence="1 2">
    <name type="scientific">Candidatus Sulfobium mesophilum</name>
    <dbReference type="NCBI Taxonomy" id="2016548"/>
    <lineage>
        <taxon>Bacteria</taxon>
        <taxon>Pseudomonadati</taxon>
        <taxon>Nitrospirota</taxon>
        <taxon>Nitrospiria</taxon>
        <taxon>Nitrospirales</taxon>
        <taxon>Nitrospiraceae</taxon>
        <taxon>Candidatus Sulfobium</taxon>
    </lineage>
</organism>
<dbReference type="EMBL" id="OUUY01000024">
    <property type="protein sequence ID" value="SPP99815.1"/>
    <property type="molecule type" value="Genomic_DNA"/>
</dbReference>
<keyword evidence="2" id="KW-1185">Reference proteome</keyword>
<dbReference type="Proteomes" id="UP000245125">
    <property type="component" value="Unassembled WGS sequence"/>
</dbReference>
<sequence>MPGFDDILLNTGSVGLRIFRKPLDVALAPVSVSAGVLAECLQFADGSANWGFVAIADVILGNEPAVQIPVQVIDADFGTLPGACVGAEQSPQEAGFNGILGLGLFNEDCGSTCASLANNGMYYACSGSGCTATAVALAKQRKNPIALLPQDNNGLMIDLPAIVSDGFPSVGGYIVPGIGTQSNNFLSSVETYATDELGDLYTTFNGIVYSSFIDTGSNGLFFPSGYGMLQLCAWPNAGWYCPSSVKNFTAINMGVFGSTSGSVSFQIGNYADLINSPNFVFSNIGGTEVGDLTGDFLFSSVRKFLWDLREPVPSWAQARIGRTDTIFSL</sequence>
<proteinExistence type="predicted"/>
<dbReference type="Pfam" id="PF11925">
    <property type="entry name" value="DUF3443"/>
    <property type="match status" value="1"/>
</dbReference>
<evidence type="ECO:0000313" key="1">
    <source>
        <dbReference type="EMBL" id="SPP99815.1"/>
    </source>
</evidence>
<protein>
    <recommendedName>
        <fullName evidence="3">Peptidase A1 domain-containing protein</fullName>
    </recommendedName>
</protein>
<reference evidence="2" key="1">
    <citation type="submission" date="2018-03" db="EMBL/GenBank/DDBJ databases">
        <authorList>
            <person name="Zecchin S."/>
        </authorList>
    </citation>
    <scope>NUCLEOTIDE SEQUENCE [LARGE SCALE GENOMIC DNA]</scope>
</reference>
<accession>A0A2U3QEP1</accession>
<dbReference type="OrthoDB" id="9816264at2"/>
<gene>
    <name evidence="1" type="ORF">NBG4_120022</name>
</gene>
<dbReference type="InterPro" id="IPR021847">
    <property type="entry name" value="DUF3443"/>
</dbReference>
<evidence type="ECO:0008006" key="3">
    <source>
        <dbReference type="Google" id="ProtNLM"/>
    </source>
</evidence>
<evidence type="ECO:0000313" key="2">
    <source>
        <dbReference type="Proteomes" id="UP000245125"/>
    </source>
</evidence>
<name>A0A2U3QEP1_9BACT</name>